<evidence type="ECO:0000313" key="1">
    <source>
        <dbReference type="EMBL" id="CAK9056118.1"/>
    </source>
</evidence>
<reference evidence="1 2" key="1">
    <citation type="submission" date="2024-02" db="EMBL/GenBank/DDBJ databases">
        <authorList>
            <person name="Chen Y."/>
            <person name="Shah S."/>
            <person name="Dougan E. K."/>
            <person name="Thang M."/>
            <person name="Chan C."/>
        </authorList>
    </citation>
    <scope>NUCLEOTIDE SEQUENCE [LARGE SCALE GENOMIC DNA]</scope>
</reference>
<evidence type="ECO:0000313" key="2">
    <source>
        <dbReference type="Proteomes" id="UP001642464"/>
    </source>
</evidence>
<name>A0ABP0MY70_9DINO</name>
<evidence type="ECO:0008006" key="3">
    <source>
        <dbReference type="Google" id="ProtNLM"/>
    </source>
</evidence>
<dbReference type="InterPro" id="IPR027417">
    <property type="entry name" value="P-loop_NTPase"/>
</dbReference>
<dbReference type="InterPro" id="IPR005331">
    <property type="entry name" value="Sulfotransferase"/>
</dbReference>
<protein>
    <recommendedName>
        <fullName evidence="3">Sulfotransferase</fullName>
    </recommendedName>
</protein>
<comment type="caution">
    <text evidence="1">The sequence shown here is derived from an EMBL/GenBank/DDBJ whole genome shotgun (WGS) entry which is preliminary data.</text>
</comment>
<organism evidence="1 2">
    <name type="scientific">Durusdinium trenchii</name>
    <dbReference type="NCBI Taxonomy" id="1381693"/>
    <lineage>
        <taxon>Eukaryota</taxon>
        <taxon>Sar</taxon>
        <taxon>Alveolata</taxon>
        <taxon>Dinophyceae</taxon>
        <taxon>Suessiales</taxon>
        <taxon>Symbiodiniaceae</taxon>
        <taxon>Durusdinium</taxon>
    </lineage>
</organism>
<dbReference type="SUPFAM" id="SSF52540">
    <property type="entry name" value="P-loop containing nucleoside triphosphate hydrolases"/>
    <property type="match status" value="1"/>
</dbReference>
<dbReference type="Proteomes" id="UP001642464">
    <property type="component" value="Unassembled WGS sequence"/>
</dbReference>
<accession>A0ABP0MY70</accession>
<sequence>MTYVSRFMQGAALLLVTAVIGGTLLSELIPVYSHHIRQRIVVNTTSTSLMRPSSPPSPKQPWSPQLPIMVGRTLGPGSFLNLPGVELAEQKQKRCLKFIHIPKTAGSSIDQLGFNLKLNWGPNDRSLRCSNMSLCRQTTPLLRPCCWPKSTTACSLWHYPPSVDEQLAQIYANCSTFCVVRDPIMRFMSEYFYMSKHKHVQGDLCDPGKFEQYANETLQRLGEDPFVDDCHLVPQAYYLSSKDGRRLCDHIIRYEHLQTELTQLLKWYHNLSETASQLRVVNQARRCDSVAMSPQLRRRLQEFFRVDYELGLGQLGH</sequence>
<gene>
    <name evidence="1" type="ORF">SCF082_LOCUS30275</name>
</gene>
<dbReference type="Gene3D" id="3.40.50.300">
    <property type="entry name" value="P-loop containing nucleotide triphosphate hydrolases"/>
    <property type="match status" value="1"/>
</dbReference>
<dbReference type="Pfam" id="PF03567">
    <property type="entry name" value="Sulfotransfer_2"/>
    <property type="match status" value="1"/>
</dbReference>
<keyword evidence="2" id="KW-1185">Reference proteome</keyword>
<dbReference type="EMBL" id="CAXAMM010024891">
    <property type="protein sequence ID" value="CAK9056118.1"/>
    <property type="molecule type" value="Genomic_DNA"/>
</dbReference>
<proteinExistence type="predicted"/>